<feature type="domain" description="SLH" evidence="2">
    <location>
        <begin position="34"/>
        <end position="97"/>
    </location>
</feature>
<dbReference type="Proteomes" id="UP000757890">
    <property type="component" value="Unassembled WGS sequence"/>
</dbReference>
<dbReference type="EMBL" id="JABZMK010000066">
    <property type="protein sequence ID" value="MBF1129906.1"/>
    <property type="molecule type" value="Genomic_DNA"/>
</dbReference>
<evidence type="ECO:0000313" key="3">
    <source>
        <dbReference type="EMBL" id="MBF1129906.1"/>
    </source>
</evidence>
<dbReference type="PROSITE" id="PS51272">
    <property type="entry name" value="SLH"/>
    <property type="match status" value="1"/>
</dbReference>
<proteinExistence type="predicted"/>
<dbReference type="AlphaFoldDB" id="A0A930B9D3"/>
<gene>
    <name evidence="3" type="ORF">HXL70_07695</name>
</gene>
<reference evidence="3" key="1">
    <citation type="submission" date="2020-04" db="EMBL/GenBank/DDBJ databases">
        <title>Deep metagenomics examines the oral microbiome during advanced dental caries in children, revealing novel taxa and co-occurrences with host molecules.</title>
        <authorList>
            <person name="Baker J.L."/>
            <person name="Morton J.T."/>
            <person name="Dinis M."/>
            <person name="Alvarez R."/>
            <person name="Tran N.C."/>
            <person name="Knight R."/>
            <person name="Edlund A."/>
        </authorList>
    </citation>
    <scope>NUCLEOTIDE SEQUENCE</scope>
    <source>
        <strain evidence="3">JCVI_32_bin.14</strain>
    </source>
</reference>
<organism evidence="3 4">
    <name type="scientific">Dialister invisus</name>
    <dbReference type="NCBI Taxonomy" id="218538"/>
    <lineage>
        <taxon>Bacteria</taxon>
        <taxon>Bacillati</taxon>
        <taxon>Bacillota</taxon>
        <taxon>Negativicutes</taxon>
        <taxon>Veillonellales</taxon>
        <taxon>Veillonellaceae</taxon>
        <taxon>Dialister</taxon>
    </lineage>
</organism>
<sequence>MRTKDNKGIYSMRHTILRAAVCAFFAGAAMTASAANPFSDVESDSWAYEAVASLSDQNIVEGYPDGTFKGDKHITRYEMAQITARLLAKRDSLSADQQSVVDKLSREYANDLSSLGVRISELEKKTGKTSLLTELRVQGIDRYDDIFKDKKEKHYELGARVRLNTMTKINDRSTLYGQLETYMGMNGRDPYDINKYTYDKNGNESVRAGHSDGELHLNRLWTTFQFGKKQDTTNLPFGPSKNLIGIGQFPVKMGVTGYTYDGEFKGAFITFGDYIKGGRLTIAYGRATNINYNYTGPMMHGIKVTPIAKSKLIGELSTNKVVAAAVAANPALKSVLGKATGLINSSNNLPELQNNLGKIVNLIKTQNPQLAQAVAAKLGTLNLNSLVSASTMYYNPANDTLYPMGKDVVMDWGEDEDVPVTYASYIYKVPDQWEFHAYAMKANGPVGHICEAYGFAGSYYVTPKWNIHGEFVKNLRVLPLNNEKPHSFNYGLSYGTADVLKPRSYSIGIDYIYSQAGTYFGGSGNDIADQYMGHVYKNWHGMKNVPAYFADKMDALTDGNPANDHSNFGGAKFFLAKASYVPMKGLIVEADYGFNAKDMGGKKMDNMLMLKATAYIK</sequence>
<feature type="signal peptide" evidence="1">
    <location>
        <begin position="1"/>
        <end position="34"/>
    </location>
</feature>
<comment type="caution">
    <text evidence="3">The sequence shown here is derived from an EMBL/GenBank/DDBJ whole genome shotgun (WGS) entry which is preliminary data.</text>
</comment>
<evidence type="ECO:0000313" key="4">
    <source>
        <dbReference type="Proteomes" id="UP000757890"/>
    </source>
</evidence>
<name>A0A930B9D3_9FIRM</name>
<protein>
    <submittedName>
        <fullName evidence="3">S-layer homology domain-containing protein</fullName>
    </submittedName>
</protein>
<feature type="chain" id="PRO_5037565642" evidence="1">
    <location>
        <begin position="35"/>
        <end position="617"/>
    </location>
</feature>
<dbReference type="PANTHER" id="PTHR43308:SF1">
    <property type="entry name" value="OUTER MEMBRANE PROTEIN ALPHA"/>
    <property type="match status" value="1"/>
</dbReference>
<evidence type="ECO:0000256" key="1">
    <source>
        <dbReference type="SAM" id="SignalP"/>
    </source>
</evidence>
<dbReference type="PANTHER" id="PTHR43308">
    <property type="entry name" value="OUTER MEMBRANE PROTEIN ALPHA-RELATED"/>
    <property type="match status" value="1"/>
</dbReference>
<dbReference type="InterPro" id="IPR001119">
    <property type="entry name" value="SLH_dom"/>
</dbReference>
<keyword evidence="1" id="KW-0732">Signal</keyword>
<dbReference type="InterPro" id="IPR051465">
    <property type="entry name" value="Cell_Envelope_Struct_Comp"/>
</dbReference>
<dbReference type="Pfam" id="PF00395">
    <property type="entry name" value="SLH"/>
    <property type="match status" value="1"/>
</dbReference>
<evidence type="ECO:0000259" key="2">
    <source>
        <dbReference type="PROSITE" id="PS51272"/>
    </source>
</evidence>
<accession>A0A930B9D3</accession>